<dbReference type="RefSeq" id="WP_136990590.1">
    <property type="nucleotide sequence ID" value="NZ_SZPQ01000018.1"/>
</dbReference>
<keyword evidence="1" id="KW-0472">Membrane</keyword>
<reference evidence="2 3" key="1">
    <citation type="submission" date="2019-04" db="EMBL/GenBank/DDBJ databases">
        <authorList>
            <person name="Li M."/>
            <person name="Gao C."/>
        </authorList>
    </citation>
    <scope>NUCLEOTIDE SEQUENCE [LARGE SCALE GENOMIC DNA]</scope>
    <source>
        <strain evidence="2 3">BGMRC 2031</strain>
    </source>
</reference>
<dbReference type="Proteomes" id="UP000305202">
    <property type="component" value="Unassembled WGS sequence"/>
</dbReference>
<dbReference type="EMBL" id="SZPQ01000018">
    <property type="protein sequence ID" value="TKI05585.1"/>
    <property type="molecule type" value="Genomic_DNA"/>
</dbReference>
<dbReference type="Pfam" id="PF10762">
    <property type="entry name" value="DUF2583"/>
    <property type="match status" value="1"/>
</dbReference>
<protein>
    <submittedName>
        <fullName evidence="2">Stress-induced protein YchH</fullName>
    </submittedName>
</protein>
<sequence>MKRKSALVLGNGLMGFGLFMMIAGLVCSVLNQLPHFDLNPLFANGAIMGIFVGALLWLTGARLGGHERITDRYWWIRRFDSRCRRTSHH</sequence>
<comment type="caution">
    <text evidence="2">The sequence shown here is derived from an EMBL/GenBank/DDBJ whole genome shotgun (WGS) entry which is preliminary data.</text>
</comment>
<keyword evidence="1" id="KW-0812">Transmembrane</keyword>
<feature type="transmembrane region" description="Helical" evidence="1">
    <location>
        <begin position="39"/>
        <end position="58"/>
    </location>
</feature>
<feature type="transmembrane region" description="Helical" evidence="1">
    <location>
        <begin position="12"/>
        <end position="33"/>
    </location>
</feature>
<organism evidence="2 3">
    <name type="scientific">Martelella alba</name>
    <dbReference type="NCBI Taxonomy" id="2590451"/>
    <lineage>
        <taxon>Bacteria</taxon>
        <taxon>Pseudomonadati</taxon>
        <taxon>Pseudomonadota</taxon>
        <taxon>Alphaproteobacteria</taxon>
        <taxon>Hyphomicrobiales</taxon>
        <taxon>Aurantimonadaceae</taxon>
        <taxon>Martelella</taxon>
    </lineage>
</organism>
<evidence type="ECO:0000313" key="3">
    <source>
        <dbReference type="Proteomes" id="UP000305202"/>
    </source>
</evidence>
<gene>
    <name evidence="2" type="primary">ychH</name>
    <name evidence="2" type="ORF">FCN80_13000</name>
</gene>
<accession>A0ABY2SJP3</accession>
<dbReference type="InterPro" id="IPR019698">
    <property type="entry name" value="DUF2583"/>
</dbReference>
<proteinExistence type="predicted"/>
<keyword evidence="3" id="KW-1185">Reference proteome</keyword>
<name>A0ABY2SJP3_9HYPH</name>
<evidence type="ECO:0000313" key="2">
    <source>
        <dbReference type="EMBL" id="TKI05585.1"/>
    </source>
</evidence>
<dbReference type="NCBIfam" id="NF007968">
    <property type="entry name" value="PRK10692.1"/>
    <property type="match status" value="1"/>
</dbReference>
<evidence type="ECO:0000256" key="1">
    <source>
        <dbReference type="SAM" id="Phobius"/>
    </source>
</evidence>
<keyword evidence="1" id="KW-1133">Transmembrane helix</keyword>